<gene>
    <name evidence="2" type="ORF">TsocGM_23085</name>
</gene>
<dbReference type="InterPro" id="IPR012340">
    <property type="entry name" value="NA-bd_OB-fold"/>
</dbReference>
<evidence type="ECO:0000313" key="2">
    <source>
        <dbReference type="EMBL" id="RUL82942.1"/>
    </source>
</evidence>
<evidence type="ECO:0000313" key="3">
    <source>
        <dbReference type="Proteomes" id="UP000280296"/>
    </source>
</evidence>
<proteinExistence type="predicted"/>
<sequence length="211" mass="21095">METFFLLCTIVGGTILVLQLALALLGFGGDLGGDLGDLPDLDLPDADADGGGGEVAVGHEDGGLAALGKKLTVQTVVAFVTFFGVGGLSAAGFGWPGPACLGTAIVVGLAATMLLAYAFGGLRMLQGSGSLRLENAVGRPARVYLRVPAHNGGAGKVLVPVQGRIEEIRAVTSGPELRGGESAVVTRVVDAATLEVVAEAAYLAKPADLSG</sequence>
<evidence type="ECO:0008006" key="4">
    <source>
        <dbReference type="Google" id="ProtNLM"/>
    </source>
</evidence>
<dbReference type="Proteomes" id="UP000280296">
    <property type="component" value="Unassembled WGS sequence"/>
</dbReference>
<comment type="caution">
    <text evidence="2">The sequence shown here is derived from an EMBL/GenBank/DDBJ whole genome shotgun (WGS) entry which is preliminary data.</text>
</comment>
<feature type="transmembrane region" description="Helical" evidence="1">
    <location>
        <begin position="101"/>
        <end position="122"/>
    </location>
</feature>
<keyword evidence="3" id="KW-1185">Reference proteome</keyword>
<name>A0A432MDN1_9BACT</name>
<feature type="transmembrane region" description="Helical" evidence="1">
    <location>
        <begin position="76"/>
        <end position="95"/>
    </location>
</feature>
<dbReference type="Gene3D" id="2.40.50.140">
    <property type="entry name" value="Nucleic acid-binding proteins"/>
    <property type="match status" value="1"/>
</dbReference>
<feature type="transmembrane region" description="Helical" evidence="1">
    <location>
        <begin position="6"/>
        <end position="27"/>
    </location>
</feature>
<keyword evidence="1" id="KW-0812">Transmembrane</keyword>
<dbReference type="OrthoDB" id="289477at2"/>
<keyword evidence="1" id="KW-1133">Transmembrane helix</keyword>
<evidence type="ECO:0000256" key="1">
    <source>
        <dbReference type="SAM" id="Phobius"/>
    </source>
</evidence>
<reference evidence="2 3" key="1">
    <citation type="submission" date="2018-12" db="EMBL/GenBank/DDBJ databases">
        <authorList>
            <person name="Toschakov S.V."/>
        </authorList>
    </citation>
    <scope>NUCLEOTIDE SEQUENCE [LARGE SCALE GENOMIC DNA]</scope>
    <source>
        <strain evidence="2 3">GM2012</strain>
    </source>
</reference>
<keyword evidence="1" id="KW-0472">Membrane</keyword>
<dbReference type="AlphaFoldDB" id="A0A432MDN1"/>
<protein>
    <recommendedName>
        <fullName evidence="4">NfeD-like C-terminal domain-containing protein</fullName>
    </recommendedName>
</protein>
<dbReference type="EMBL" id="RYZH01000067">
    <property type="protein sequence ID" value="RUL82942.1"/>
    <property type="molecule type" value="Genomic_DNA"/>
</dbReference>
<dbReference type="RefSeq" id="WP_126727821.1">
    <property type="nucleotide sequence ID" value="NZ_RYZH01000067.1"/>
</dbReference>
<reference evidence="2 3" key="2">
    <citation type="submission" date="2019-01" db="EMBL/GenBank/DDBJ databases">
        <title>Tautonia sociabilis, a novel thermotolerant planctomycete of Isosphaeraceae family, isolated from a 4000 m deep subterranean habitat.</title>
        <authorList>
            <person name="Kovaleva O.L."/>
            <person name="Elcheninov A.G."/>
            <person name="Van Heerden E."/>
            <person name="Toshchakov S.V."/>
            <person name="Novikov A."/>
            <person name="Bonch-Osmolovskaya E.A."/>
            <person name="Kublanov I.V."/>
        </authorList>
    </citation>
    <scope>NUCLEOTIDE SEQUENCE [LARGE SCALE GENOMIC DNA]</scope>
    <source>
        <strain evidence="2 3">GM2012</strain>
    </source>
</reference>
<organism evidence="2 3">
    <name type="scientific">Tautonia sociabilis</name>
    <dbReference type="NCBI Taxonomy" id="2080755"/>
    <lineage>
        <taxon>Bacteria</taxon>
        <taxon>Pseudomonadati</taxon>
        <taxon>Planctomycetota</taxon>
        <taxon>Planctomycetia</taxon>
        <taxon>Isosphaerales</taxon>
        <taxon>Isosphaeraceae</taxon>
        <taxon>Tautonia</taxon>
    </lineage>
</organism>
<accession>A0A432MDN1</accession>